<sequence length="395" mass="44650">MQGTEYGDEALKQAMKTELKQRLLEAEKEHRPLRIYCGFDPRKADLHLGHTVPMNKLRQFQDCGHEVTFLIGNFTSLIGDPSDKDILRPQLTPEEVAENGRTYAEQAFRILDPKKTIIRYNAEWLSKLSFADLIKLASNFTVQQFLTRENFKLRWEKGDAIYLHETFYSIMQGYDAYAMRSDVQVGGTDQLFNIVTAARKVMTYMGEKPNIAIILGILPGTDGVVKMSKSLGNHIPINTNAEDMFGKVMSIPDSAMPTYSRLITRWTPADIKVIEDGLKDGSLHPRDAKMKLAREVTASFYGESEADQAQDAFIRLFQKHDVPDEVPETIISRDQSLLDILVACQLVGSRSDGRRMVEQKGVKLDGVVLTDGKEPLQHEGVLQVGKRHFVRVKFA</sequence>
<reference evidence="12 13" key="1">
    <citation type="submission" date="2015-07" db="EMBL/GenBank/DDBJ databases">
        <title>Genome sequence of Leptolinea tardivitalis DSM 16556.</title>
        <authorList>
            <person name="Hemp J."/>
            <person name="Ward L.M."/>
            <person name="Pace L.A."/>
            <person name="Fischer W.W."/>
        </authorList>
    </citation>
    <scope>NUCLEOTIDE SEQUENCE [LARGE SCALE GENOMIC DNA]</scope>
    <source>
        <strain evidence="12 13">YMTK-2</strain>
    </source>
</reference>
<dbReference type="PATRIC" id="fig|229920.5.peg.1888"/>
<protein>
    <recommendedName>
        <fullName evidence="1 8">Tyrosine--tRNA ligase</fullName>
        <ecNumber evidence="1 8">6.1.1.1</ecNumber>
    </recommendedName>
</protein>
<accession>A0A0P6XQY8</accession>
<dbReference type="GO" id="GO:0006437">
    <property type="term" value="P:tyrosyl-tRNA aminoacylation"/>
    <property type="evidence" value="ECO:0007669"/>
    <property type="project" value="UniProtKB-UniRule"/>
</dbReference>
<name>A0A0P6XQY8_9CHLR</name>
<evidence type="ECO:0000256" key="7">
    <source>
        <dbReference type="ARBA" id="ARBA00048248"/>
    </source>
</evidence>
<evidence type="ECO:0000256" key="2">
    <source>
        <dbReference type="ARBA" id="ARBA00022598"/>
    </source>
</evidence>
<dbReference type="GO" id="GO:0004831">
    <property type="term" value="F:tyrosine-tRNA ligase activity"/>
    <property type="evidence" value="ECO:0007669"/>
    <property type="project" value="UniProtKB-UniRule"/>
</dbReference>
<keyword evidence="2 10" id="KW-0436">Ligase</keyword>
<dbReference type="PANTHER" id="PTHR11766">
    <property type="entry name" value="TYROSYL-TRNA SYNTHETASE"/>
    <property type="match status" value="1"/>
</dbReference>
<keyword evidence="6 10" id="KW-0030">Aminoacyl-tRNA synthetase</keyword>
<keyword evidence="5 10" id="KW-0648">Protein biosynthesis</keyword>
<evidence type="ECO:0000256" key="5">
    <source>
        <dbReference type="ARBA" id="ARBA00022917"/>
    </source>
</evidence>
<dbReference type="PRINTS" id="PR01040">
    <property type="entry name" value="TRNASYNTHTYR"/>
</dbReference>
<dbReference type="InterPro" id="IPR036986">
    <property type="entry name" value="S4_RNA-bd_sf"/>
</dbReference>
<dbReference type="GO" id="GO:0005524">
    <property type="term" value="F:ATP binding"/>
    <property type="evidence" value="ECO:0007669"/>
    <property type="project" value="UniProtKB-KW"/>
</dbReference>
<gene>
    <name evidence="12" type="ORF">ADM99_09895</name>
</gene>
<evidence type="ECO:0000256" key="3">
    <source>
        <dbReference type="ARBA" id="ARBA00022741"/>
    </source>
</evidence>
<evidence type="ECO:0000256" key="9">
    <source>
        <dbReference type="PROSITE-ProRule" id="PRU00182"/>
    </source>
</evidence>
<keyword evidence="13" id="KW-1185">Reference proteome</keyword>
<dbReference type="InterPro" id="IPR002307">
    <property type="entry name" value="Tyr-tRNA-ligase"/>
</dbReference>
<evidence type="ECO:0000313" key="12">
    <source>
        <dbReference type="EMBL" id="KPL71957.1"/>
    </source>
</evidence>
<evidence type="ECO:0000256" key="8">
    <source>
        <dbReference type="NCBIfam" id="TIGR00234"/>
    </source>
</evidence>
<dbReference type="AlphaFoldDB" id="A0A0P6XQY8"/>
<organism evidence="12 13">
    <name type="scientific">Leptolinea tardivitalis</name>
    <dbReference type="NCBI Taxonomy" id="229920"/>
    <lineage>
        <taxon>Bacteria</taxon>
        <taxon>Bacillati</taxon>
        <taxon>Chloroflexota</taxon>
        <taxon>Anaerolineae</taxon>
        <taxon>Anaerolineales</taxon>
        <taxon>Anaerolineaceae</taxon>
        <taxon>Leptolinea</taxon>
    </lineage>
</organism>
<dbReference type="SMART" id="SM00363">
    <property type="entry name" value="S4"/>
    <property type="match status" value="1"/>
</dbReference>
<dbReference type="Gene3D" id="1.10.240.10">
    <property type="entry name" value="Tyrosyl-Transfer RNA Synthetase"/>
    <property type="match status" value="1"/>
</dbReference>
<dbReference type="PANTHER" id="PTHR11766:SF1">
    <property type="entry name" value="TYROSINE--TRNA LIGASE"/>
    <property type="match status" value="1"/>
</dbReference>
<dbReference type="NCBIfam" id="TIGR00234">
    <property type="entry name" value="tyrS"/>
    <property type="match status" value="1"/>
</dbReference>
<dbReference type="Gene3D" id="3.40.50.620">
    <property type="entry name" value="HUPs"/>
    <property type="match status" value="1"/>
</dbReference>
<dbReference type="InterPro" id="IPR002942">
    <property type="entry name" value="S4_RNA-bd"/>
</dbReference>
<dbReference type="InterPro" id="IPR014729">
    <property type="entry name" value="Rossmann-like_a/b/a_fold"/>
</dbReference>
<evidence type="ECO:0000256" key="4">
    <source>
        <dbReference type="ARBA" id="ARBA00022840"/>
    </source>
</evidence>
<feature type="domain" description="RNA-binding S4" evidence="11">
    <location>
        <begin position="336"/>
        <end position="395"/>
    </location>
</feature>
<dbReference type="GO" id="GO:0003723">
    <property type="term" value="F:RNA binding"/>
    <property type="evidence" value="ECO:0007669"/>
    <property type="project" value="UniProtKB-KW"/>
</dbReference>
<dbReference type="CDD" id="cd00805">
    <property type="entry name" value="TyrRS_core"/>
    <property type="match status" value="1"/>
</dbReference>
<proteinExistence type="inferred from homology"/>
<dbReference type="SUPFAM" id="SSF55174">
    <property type="entry name" value="Alpha-L RNA-binding motif"/>
    <property type="match status" value="1"/>
</dbReference>
<dbReference type="Pfam" id="PF00579">
    <property type="entry name" value="tRNA-synt_1b"/>
    <property type="match status" value="1"/>
</dbReference>
<comment type="similarity">
    <text evidence="10">Belongs to the class-I aminoacyl-tRNA synthetase family.</text>
</comment>
<dbReference type="Proteomes" id="UP000050430">
    <property type="component" value="Unassembled WGS sequence"/>
</dbReference>
<evidence type="ECO:0000313" key="13">
    <source>
        <dbReference type="Proteomes" id="UP000050430"/>
    </source>
</evidence>
<evidence type="ECO:0000256" key="6">
    <source>
        <dbReference type="ARBA" id="ARBA00023146"/>
    </source>
</evidence>
<dbReference type="InterPro" id="IPR024088">
    <property type="entry name" value="Tyr-tRNA-ligase_bac-type"/>
</dbReference>
<dbReference type="Gene3D" id="3.10.290.10">
    <property type="entry name" value="RNA-binding S4 domain"/>
    <property type="match status" value="1"/>
</dbReference>
<comment type="caution">
    <text evidence="12">The sequence shown here is derived from an EMBL/GenBank/DDBJ whole genome shotgun (WGS) entry which is preliminary data.</text>
</comment>
<comment type="catalytic activity">
    <reaction evidence="7">
        <text>tRNA(Tyr) + L-tyrosine + ATP = L-tyrosyl-tRNA(Tyr) + AMP + diphosphate + H(+)</text>
        <dbReference type="Rhea" id="RHEA:10220"/>
        <dbReference type="Rhea" id="RHEA-COMP:9706"/>
        <dbReference type="Rhea" id="RHEA-COMP:9707"/>
        <dbReference type="ChEBI" id="CHEBI:15378"/>
        <dbReference type="ChEBI" id="CHEBI:30616"/>
        <dbReference type="ChEBI" id="CHEBI:33019"/>
        <dbReference type="ChEBI" id="CHEBI:58315"/>
        <dbReference type="ChEBI" id="CHEBI:78442"/>
        <dbReference type="ChEBI" id="CHEBI:78536"/>
        <dbReference type="ChEBI" id="CHEBI:456215"/>
        <dbReference type="EC" id="6.1.1.1"/>
    </reaction>
</comment>
<keyword evidence="3 10" id="KW-0547">Nucleotide-binding</keyword>
<evidence type="ECO:0000256" key="10">
    <source>
        <dbReference type="RuleBase" id="RU363036"/>
    </source>
</evidence>
<keyword evidence="9" id="KW-0694">RNA-binding</keyword>
<evidence type="ECO:0000259" key="11">
    <source>
        <dbReference type="SMART" id="SM00363"/>
    </source>
</evidence>
<dbReference type="InterPro" id="IPR002305">
    <property type="entry name" value="aa-tRNA-synth_Ic"/>
</dbReference>
<dbReference type="EC" id="6.1.1.1" evidence="1 8"/>
<dbReference type="SUPFAM" id="SSF52374">
    <property type="entry name" value="Nucleotidylyl transferase"/>
    <property type="match status" value="1"/>
</dbReference>
<dbReference type="EMBL" id="LGCK01000010">
    <property type="protein sequence ID" value="KPL71957.1"/>
    <property type="molecule type" value="Genomic_DNA"/>
</dbReference>
<dbReference type="STRING" id="229920.ADM99_09895"/>
<dbReference type="GO" id="GO:0005829">
    <property type="term" value="C:cytosol"/>
    <property type="evidence" value="ECO:0007669"/>
    <property type="project" value="TreeGrafter"/>
</dbReference>
<keyword evidence="4 10" id="KW-0067">ATP-binding</keyword>
<dbReference type="PROSITE" id="PS50889">
    <property type="entry name" value="S4"/>
    <property type="match status" value="1"/>
</dbReference>
<evidence type="ECO:0000256" key="1">
    <source>
        <dbReference type="ARBA" id="ARBA00013160"/>
    </source>
</evidence>